<dbReference type="GO" id="GO:0005840">
    <property type="term" value="C:ribosome"/>
    <property type="evidence" value="ECO:0007669"/>
    <property type="project" value="UniProtKB-KW"/>
</dbReference>
<keyword evidence="2" id="KW-0687">Ribonucleoprotein</keyword>
<dbReference type="PANTHER" id="PTHR43617">
    <property type="entry name" value="L-AMINO ACID N-ACETYLTRANSFERASE"/>
    <property type="match status" value="1"/>
</dbReference>
<dbReference type="Gene3D" id="3.40.630.30">
    <property type="match status" value="1"/>
</dbReference>
<dbReference type="PANTHER" id="PTHR43617:SF22">
    <property type="entry name" value="L-AMINO ACID N-ACETYLTRANSFERASE AAAT"/>
    <property type="match status" value="1"/>
</dbReference>
<gene>
    <name evidence="2" type="ORF">DEU50_10889</name>
</gene>
<dbReference type="Pfam" id="PF00583">
    <property type="entry name" value="Acetyltransf_1"/>
    <property type="match status" value="1"/>
</dbReference>
<sequence length="152" mass="17343">MEIRRAAESDIDAIVELNRQIGLMHFEHVPEVFCAPSVEERDFLLNAIRNEGRLFCVAVDNEQVLGFLSARIDINEAIPFLTKLPICHISSVVVDEKHRGRGIGKELIAHCDSWAKARDACQIRLEVMSFNERAKSLYESLGFKRQSEIYAR</sequence>
<dbReference type="GO" id="GO:0016747">
    <property type="term" value="F:acyltransferase activity, transferring groups other than amino-acyl groups"/>
    <property type="evidence" value="ECO:0007669"/>
    <property type="project" value="InterPro"/>
</dbReference>
<dbReference type="CDD" id="cd04301">
    <property type="entry name" value="NAT_SF"/>
    <property type="match status" value="1"/>
</dbReference>
<keyword evidence="2" id="KW-0689">Ribosomal protein</keyword>
<dbReference type="EMBL" id="QLLM01000008">
    <property type="protein sequence ID" value="RAJ04707.1"/>
    <property type="molecule type" value="Genomic_DNA"/>
</dbReference>
<name>A0AAX1PHZ6_AERSA</name>
<protein>
    <submittedName>
        <fullName evidence="2">Ribosomal protein S18 acetylase RimI-like enzyme</fullName>
    </submittedName>
</protein>
<reference evidence="2 3" key="1">
    <citation type="submission" date="2018-06" db="EMBL/GenBank/DDBJ databases">
        <title>Freshwater and sediment microbial communities from various areas in North America, analyzing microbe dynamics in response to fracking.</title>
        <authorList>
            <person name="Lamendella R."/>
        </authorList>
    </citation>
    <scope>NUCLEOTIDE SEQUENCE [LARGE SCALE GENOMIC DNA]</scope>
    <source>
        <strain evidence="2 3">17</strain>
    </source>
</reference>
<dbReference type="SUPFAM" id="SSF55729">
    <property type="entry name" value="Acyl-CoA N-acyltransferases (Nat)"/>
    <property type="match status" value="1"/>
</dbReference>
<dbReference type="InterPro" id="IPR000182">
    <property type="entry name" value="GNAT_dom"/>
</dbReference>
<dbReference type="AlphaFoldDB" id="A0AAX1PHZ6"/>
<dbReference type="InterPro" id="IPR016181">
    <property type="entry name" value="Acyl_CoA_acyltransferase"/>
</dbReference>
<proteinExistence type="predicted"/>
<dbReference type="PROSITE" id="PS51186">
    <property type="entry name" value="GNAT"/>
    <property type="match status" value="1"/>
</dbReference>
<dbReference type="RefSeq" id="WP_111588628.1">
    <property type="nucleotide sequence ID" value="NZ_CAWNWF010000008.1"/>
</dbReference>
<dbReference type="Proteomes" id="UP000249422">
    <property type="component" value="Unassembled WGS sequence"/>
</dbReference>
<evidence type="ECO:0000313" key="3">
    <source>
        <dbReference type="Proteomes" id="UP000249422"/>
    </source>
</evidence>
<evidence type="ECO:0000313" key="2">
    <source>
        <dbReference type="EMBL" id="RAJ04707.1"/>
    </source>
</evidence>
<accession>A0AAX1PHZ6</accession>
<organism evidence="2 3">
    <name type="scientific">Aeromonas salmonicida</name>
    <dbReference type="NCBI Taxonomy" id="645"/>
    <lineage>
        <taxon>Bacteria</taxon>
        <taxon>Pseudomonadati</taxon>
        <taxon>Pseudomonadota</taxon>
        <taxon>Gammaproteobacteria</taxon>
        <taxon>Aeromonadales</taxon>
        <taxon>Aeromonadaceae</taxon>
        <taxon>Aeromonas</taxon>
    </lineage>
</organism>
<dbReference type="InterPro" id="IPR050276">
    <property type="entry name" value="MshD_Acetyltransferase"/>
</dbReference>
<feature type="domain" description="N-acetyltransferase" evidence="1">
    <location>
        <begin position="1"/>
        <end position="152"/>
    </location>
</feature>
<evidence type="ECO:0000259" key="1">
    <source>
        <dbReference type="PROSITE" id="PS51186"/>
    </source>
</evidence>
<comment type="caution">
    <text evidence="2">The sequence shown here is derived from an EMBL/GenBank/DDBJ whole genome shotgun (WGS) entry which is preliminary data.</text>
</comment>